<evidence type="ECO:0000256" key="8">
    <source>
        <dbReference type="SAM" id="Phobius"/>
    </source>
</evidence>
<dbReference type="Pfam" id="PF07690">
    <property type="entry name" value="MFS_1"/>
    <property type="match status" value="1"/>
</dbReference>
<feature type="transmembrane region" description="Helical" evidence="8">
    <location>
        <begin position="99"/>
        <end position="121"/>
    </location>
</feature>
<evidence type="ECO:0000313" key="10">
    <source>
        <dbReference type="Proteomes" id="UP000004358"/>
    </source>
</evidence>
<protein>
    <recommendedName>
        <fullName evidence="11">Lysophospholipid transporter LplT</fullName>
    </recommendedName>
</protein>
<evidence type="ECO:0000256" key="3">
    <source>
        <dbReference type="ARBA" id="ARBA00022475"/>
    </source>
</evidence>
<name>A3ZUG8_9BACT</name>
<feature type="region of interest" description="Disordered" evidence="7">
    <location>
        <begin position="1"/>
        <end position="20"/>
    </location>
</feature>
<feature type="transmembrane region" description="Helical" evidence="8">
    <location>
        <begin position="307"/>
        <end position="327"/>
    </location>
</feature>
<sequence>MDKPLEQVDQPTTELRIGDPAHLPPLTRDVSFWGMTVTQFFGAFNDNVFKQLLLLMGVNQVVNGEGQDLQGIAMIIFSLPFLLLAGPAGYLADKYSKTTVIVLSKAAEIVAMLLGVIGFWYFDMFGFAGLFVVLFLMGGQSTFFGPAKYGILPETLHEHDLPKANGIFLMTTFLAIIFGTVAAGVLRDQLGGASTVVTASAAEVADAVSVQSSSNLWVGSAICVVIAVIGTLTSLLVRKTKPAKPYAKLTIGACTVPPSAIRLFRAQPAMFKALLASCIFWLCAGVVQQSVNSLGVVQLELSDTQTSIMNGLIGVGIALGCMIAGLMSKNRIDFRIVQIGAWGISASLALLALPGPFHGHLLGFWGSLPVLVILGACTGMFSVPIQVYLQAKAPLSQKGEVIAEMSRANWVAILLSGVLYGLFDKILNDFHLPRCYLFAFTVLIMLPVAIFYHPPSEDLE</sequence>
<dbReference type="OrthoDB" id="9803968at2"/>
<dbReference type="HOGENOM" id="CLU_029603_1_0_0"/>
<dbReference type="GO" id="GO:0022857">
    <property type="term" value="F:transmembrane transporter activity"/>
    <property type="evidence" value="ECO:0007669"/>
    <property type="project" value="InterPro"/>
</dbReference>
<dbReference type="CDD" id="cd06173">
    <property type="entry name" value="MFS_MefA_like"/>
    <property type="match status" value="1"/>
</dbReference>
<dbReference type="Proteomes" id="UP000004358">
    <property type="component" value="Unassembled WGS sequence"/>
</dbReference>
<dbReference type="SUPFAM" id="SSF103473">
    <property type="entry name" value="MFS general substrate transporter"/>
    <property type="match status" value="1"/>
</dbReference>
<feature type="transmembrane region" description="Helical" evidence="8">
    <location>
        <begin position="363"/>
        <end position="389"/>
    </location>
</feature>
<feature type="transmembrane region" description="Helical" evidence="8">
    <location>
        <begin position="216"/>
        <end position="237"/>
    </location>
</feature>
<dbReference type="InterPro" id="IPR036259">
    <property type="entry name" value="MFS_trans_sf"/>
</dbReference>
<accession>A3ZUG8</accession>
<evidence type="ECO:0000256" key="6">
    <source>
        <dbReference type="ARBA" id="ARBA00023136"/>
    </source>
</evidence>
<feature type="transmembrane region" description="Helical" evidence="8">
    <location>
        <begin position="127"/>
        <end position="145"/>
    </location>
</feature>
<evidence type="ECO:0000256" key="1">
    <source>
        <dbReference type="ARBA" id="ARBA00004651"/>
    </source>
</evidence>
<keyword evidence="5 8" id="KW-1133">Transmembrane helix</keyword>
<proteinExistence type="predicted"/>
<dbReference type="PANTHER" id="PTHR43266">
    <property type="entry name" value="MACROLIDE-EFFLUX PROTEIN"/>
    <property type="match status" value="1"/>
</dbReference>
<gene>
    <name evidence="9" type="ORF">DSM3645_22099</name>
</gene>
<feature type="transmembrane region" description="Helical" evidence="8">
    <location>
        <begin position="269"/>
        <end position="287"/>
    </location>
</feature>
<dbReference type="InterPro" id="IPR011701">
    <property type="entry name" value="MFS"/>
</dbReference>
<evidence type="ECO:0000313" key="9">
    <source>
        <dbReference type="EMBL" id="EAQ79878.1"/>
    </source>
</evidence>
<keyword evidence="2" id="KW-0813">Transport</keyword>
<dbReference type="eggNOG" id="COG2814">
    <property type="taxonomic scope" value="Bacteria"/>
</dbReference>
<feature type="transmembrane region" description="Helical" evidence="8">
    <location>
        <begin position="435"/>
        <end position="452"/>
    </location>
</feature>
<evidence type="ECO:0000256" key="4">
    <source>
        <dbReference type="ARBA" id="ARBA00022692"/>
    </source>
</evidence>
<comment type="subcellular location">
    <subcellularLocation>
        <location evidence="1">Cell membrane</location>
        <topology evidence="1">Multi-pass membrane protein</topology>
    </subcellularLocation>
</comment>
<dbReference type="STRING" id="314230.DSM3645_22099"/>
<keyword evidence="4 8" id="KW-0812">Transmembrane</keyword>
<evidence type="ECO:0008006" key="11">
    <source>
        <dbReference type="Google" id="ProtNLM"/>
    </source>
</evidence>
<comment type="caution">
    <text evidence="9">The sequence shown here is derived from an EMBL/GenBank/DDBJ whole genome shotgun (WGS) entry which is preliminary data.</text>
</comment>
<evidence type="ECO:0000256" key="7">
    <source>
        <dbReference type="SAM" id="MobiDB-lite"/>
    </source>
</evidence>
<keyword evidence="3" id="KW-1003">Cell membrane</keyword>
<dbReference type="EMBL" id="AANZ01000012">
    <property type="protein sequence ID" value="EAQ79878.1"/>
    <property type="molecule type" value="Genomic_DNA"/>
</dbReference>
<evidence type="ECO:0000256" key="2">
    <source>
        <dbReference type="ARBA" id="ARBA00022448"/>
    </source>
</evidence>
<dbReference type="GO" id="GO:0005886">
    <property type="term" value="C:plasma membrane"/>
    <property type="evidence" value="ECO:0007669"/>
    <property type="project" value="UniProtKB-SubCell"/>
</dbReference>
<dbReference type="RefSeq" id="WP_002652319.1">
    <property type="nucleotide sequence ID" value="NZ_CH672376.1"/>
</dbReference>
<reference evidence="9 10" key="1">
    <citation type="submission" date="2006-02" db="EMBL/GenBank/DDBJ databases">
        <authorList>
            <person name="Amann R."/>
            <person name="Ferriera S."/>
            <person name="Johnson J."/>
            <person name="Kravitz S."/>
            <person name="Halpern A."/>
            <person name="Remington K."/>
            <person name="Beeson K."/>
            <person name="Tran B."/>
            <person name="Rogers Y.-H."/>
            <person name="Friedman R."/>
            <person name="Venter J.C."/>
        </authorList>
    </citation>
    <scope>NUCLEOTIDE SEQUENCE [LARGE SCALE GENOMIC DNA]</scope>
    <source>
        <strain evidence="9 10">DSM 3645</strain>
    </source>
</reference>
<organism evidence="9 10">
    <name type="scientific">Blastopirellula marina DSM 3645</name>
    <dbReference type="NCBI Taxonomy" id="314230"/>
    <lineage>
        <taxon>Bacteria</taxon>
        <taxon>Pseudomonadati</taxon>
        <taxon>Planctomycetota</taxon>
        <taxon>Planctomycetia</taxon>
        <taxon>Pirellulales</taxon>
        <taxon>Pirellulaceae</taxon>
        <taxon>Blastopirellula</taxon>
    </lineage>
</organism>
<keyword evidence="6 8" id="KW-0472">Membrane</keyword>
<evidence type="ECO:0000256" key="5">
    <source>
        <dbReference type="ARBA" id="ARBA00022989"/>
    </source>
</evidence>
<feature type="transmembrane region" description="Helical" evidence="8">
    <location>
        <begin position="72"/>
        <end position="92"/>
    </location>
</feature>
<feature type="transmembrane region" description="Helical" evidence="8">
    <location>
        <begin position="166"/>
        <end position="186"/>
    </location>
</feature>
<dbReference type="PANTHER" id="PTHR43266:SF2">
    <property type="entry name" value="MAJOR FACILITATOR SUPERFAMILY (MFS) PROFILE DOMAIN-CONTAINING PROTEIN"/>
    <property type="match status" value="1"/>
</dbReference>
<feature type="transmembrane region" description="Helical" evidence="8">
    <location>
        <begin position="339"/>
        <end position="357"/>
    </location>
</feature>
<dbReference type="AlphaFoldDB" id="A3ZUG8"/>
<dbReference type="Gene3D" id="1.20.1250.20">
    <property type="entry name" value="MFS general substrate transporter like domains"/>
    <property type="match status" value="1"/>
</dbReference>